<keyword evidence="4 8" id="KW-0812">Transmembrane</keyword>
<evidence type="ECO:0000313" key="14">
    <source>
        <dbReference type="Proteomes" id="UP001107961"/>
    </source>
</evidence>
<feature type="domain" description="TonB-dependent receptor plug" evidence="12">
    <location>
        <begin position="39"/>
        <end position="148"/>
    </location>
</feature>
<evidence type="ECO:0000256" key="6">
    <source>
        <dbReference type="ARBA" id="ARBA00023136"/>
    </source>
</evidence>
<feature type="signal peptide" evidence="10">
    <location>
        <begin position="1"/>
        <end position="18"/>
    </location>
</feature>
<dbReference type="Gene3D" id="2.170.130.10">
    <property type="entry name" value="TonB-dependent receptor, plug domain"/>
    <property type="match status" value="1"/>
</dbReference>
<keyword evidence="6 8" id="KW-0472">Membrane</keyword>
<evidence type="ECO:0000256" key="10">
    <source>
        <dbReference type="SAM" id="SignalP"/>
    </source>
</evidence>
<dbReference type="GO" id="GO:0015344">
    <property type="term" value="F:siderophore uptake transmembrane transporter activity"/>
    <property type="evidence" value="ECO:0007669"/>
    <property type="project" value="TreeGrafter"/>
</dbReference>
<dbReference type="Pfam" id="PF00593">
    <property type="entry name" value="TonB_dep_Rec_b-barrel"/>
    <property type="match status" value="1"/>
</dbReference>
<evidence type="ECO:0000256" key="5">
    <source>
        <dbReference type="ARBA" id="ARBA00023077"/>
    </source>
</evidence>
<keyword evidence="2 8" id="KW-0813">Transport</keyword>
<evidence type="ECO:0000259" key="11">
    <source>
        <dbReference type="Pfam" id="PF00593"/>
    </source>
</evidence>
<keyword evidence="5 9" id="KW-0798">TonB box</keyword>
<dbReference type="InterPro" id="IPR000531">
    <property type="entry name" value="Beta-barrel_TonB"/>
</dbReference>
<sequence>MRLWSAAVLASTVGLSHAQEMAGPDIPRVLTPARLDQPLSEVPASVTIITQDMIRASGARELYQVMRLVPGMSVAKADGNVPSVSYHGTQARDHRRMLVLLDGRSVYRPGLARVNWNDLPIALEDVERIEVTRGPAAAAYGANAFSGVINIISRDPRDSEGQRVRLRAGNNGIRDAYVSGGWHLGDSAFRISVESRADDGYDAGLPPMEDGDAKRTQSVNSRGVLELDNGDVLSLYFGGSRSKLERAPESSLRGLGDYQRLAIQRDDSAFAGMVWERQLSDWHQLKVSGYAQYSDEELPLTMCYFDPLTGRHGAGGGLLFSKEMRDLYLAHDGDIDATLAAAPADPAVQQRYANLLSSGADRFCGTSYLDVREHRYDLEIQDTVQINSWARLVAGLNLRYDRGSSQTYLSGTADNVSRRAFANLALKPLFRFTANLGGYWEYDDLNGEHFTPRVGLSWQLKPGHHLRWVYARGLRSPDIYEDQAHSNAPISRLNGPFGDRTADWLGWDPAYFFVSEQADGNLKPERIRSREWGYYGHFGDVELDVRYFQEELWDLISGPISPVNFDADNSGKVSHRGTEAQLSWRPGAHHWLRLSGAHIHTRGNRDTELRFAARDSGSALWEWHVLRNWWLSSGYYLARDYNNHPYERLDLQLAYRRALGPTHLEASLLVQHFLENEPVVFEENRYRADERFWLTLALRF</sequence>
<dbReference type="RefSeq" id="WP_233925810.1">
    <property type="nucleotide sequence ID" value="NZ_JAJVKT010000010.1"/>
</dbReference>
<comment type="subcellular location">
    <subcellularLocation>
        <location evidence="1 8">Cell outer membrane</location>
        <topology evidence="1 8">Multi-pass membrane protein</topology>
    </subcellularLocation>
</comment>
<dbReference type="Gene3D" id="2.40.170.20">
    <property type="entry name" value="TonB-dependent receptor, beta-barrel domain"/>
    <property type="match status" value="1"/>
</dbReference>
<evidence type="ECO:0000256" key="8">
    <source>
        <dbReference type="PROSITE-ProRule" id="PRU01360"/>
    </source>
</evidence>
<feature type="chain" id="PRO_5040301671" evidence="10">
    <location>
        <begin position="19"/>
        <end position="700"/>
    </location>
</feature>
<dbReference type="InterPro" id="IPR036942">
    <property type="entry name" value="Beta-barrel_TonB_sf"/>
</dbReference>
<evidence type="ECO:0000256" key="9">
    <source>
        <dbReference type="RuleBase" id="RU003357"/>
    </source>
</evidence>
<evidence type="ECO:0000256" key="3">
    <source>
        <dbReference type="ARBA" id="ARBA00022452"/>
    </source>
</evidence>
<comment type="caution">
    <text evidence="13">The sequence shown here is derived from an EMBL/GenBank/DDBJ whole genome shotgun (WGS) entry which is preliminary data.</text>
</comment>
<keyword evidence="10" id="KW-0732">Signal</keyword>
<dbReference type="PANTHER" id="PTHR30069:SF27">
    <property type="entry name" value="BLL4766 PROTEIN"/>
    <property type="match status" value="1"/>
</dbReference>
<accession>A0A9Q3W4L3</accession>
<dbReference type="PANTHER" id="PTHR30069">
    <property type="entry name" value="TONB-DEPENDENT OUTER MEMBRANE RECEPTOR"/>
    <property type="match status" value="1"/>
</dbReference>
<dbReference type="AlphaFoldDB" id="A0A9Q3W4L3"/>
<keyword evidence="3 8" id="KW-1134">Transmembrane beta strand</keyword>
<reference evidence="13" key="1">
    <citation type="submission" date="2022-01" db="EMBL/GenBank/DDBJ databases">
        <authorList>
            <person name="Karlyshev A.V."/>
            <person name="Jaspars M."/>
        </authorList>
    </citation>
    <scope>NUCLEOTIDE SEQUENCE</scope>
    <source>
        <strain evidence="13">AGSA3-2</strain>
    </source>
</reference>
<dbReference type="InterPro" id="IPR012910">
    <property type="entry name" value="Plug_dom"/>
</dbReference>
<evidence type="ECO:0000259" key="12">
    <source>
        <dbReference type="Pfam" id="PF07715"/>
    </source>
</evidence>
<gene>
    <name evidence="13" type="ORF">LZG35_09645</name>
</gene>
<dbReference type="PROSITE" id="PS52016">
    <property type="entry name" value="TONB_DEPENDENT_REC_3"/>
    <property type="match status" value="1"/>
</dbReference>
<dbReference type="InterPro" id="IPR037066">
    <property type="entry name" value="Plug_dom_sf"/>
</dbReference>
<name>A0A9Q3W4L3_9GAMM</name>
<dbReference type="EMBL" id="JAJVKT010000010">
    <property type="protein sequence ID" value="MCE7508899.1"/>
    <property type="molecule type" value="Genomic_DNA"/>
</dbReference>
<evidence type="ECO:0000313" key="13">
    <source>
        <dbReference type="EMBL" id="MCE7508899.1"/>
    </source>
</evidence>
<evidence type="ECO:0000256" key="7">
    <source>
        <dbReference type="ARBA" id="ARBA00023237"/>
    </source>
</evidence>
<comment type="similarity">
    <text evidence="8 9">Belongs to the TonB-dependent receptor family.</text>
</comment>
<feature type="domain" description="TonB-dependent receptor-like beta-barrel" evidence="11">
    <location>
        <begin position="237"/>
        <end position="657"/>
    </location>
</feature>
<protein>
    <submittedName>
        <fullName evidence="13">TonB-dependent receptor</fullName>
    </submittedName>
</protein>
<keyword evidence="13" id="KW-0675">Receptor</keyword>
<evidence type="ECO:0000256" key="1">
    <source>
        <dbReference type="ARBA" id="ARBA00004571"/>
    </source>
</evidence>
<organism evidence="13 14">
    <name type="scientific">Alloalcanivorax xenomutans</name>
    <dbReference type="NCBI Taxonomy" id="1094342"/>
    <lineage>
        <taxon>Bacteria</taxon>
        <taxon>Pseudomonadati</taxon>
        <taxon>Pseudomonadota</taxon>
        <taxon>Gammaproteobacteria</taxon>
        <taxon>Oceanospirillales</taxon>
        <taxon>Alcanivoracaceae</taxon>
        <taxon>Alloalcanivorax</taxon>
    </lineage>
</organism>
<dbReference type="GO" id="GO:0009279">
    <property type="term" value="C:cell outer membrane"/>
    <property type="evidence" value="ECO:0007669"/>
    <property type="project" value="UniProtKB-SubCell"/>
</dbReference>
<keyword evidence="7 8" id="KW-0998">Cell outer membrane</keyword>
<proteinExistence type="inferred from homology"/>
<evidence type="ECO:0000256" key="4">
    <source>
        <dbReference type="ARBA" id="ARBA00022692"/>
    </source>
</evidence>
<dbReference type="InterPro" id="IPR039426">
    <property type="entry name" value="TonB-dep_rcpt-like"/>
</dbReference>
<dbReference type="Pfam" id="PF07715">
    <property type="entry name" value="Plug"/>
    <property type="match status" value="1"/>
</dbReference>
<dbReference type="Proteomes" id="UP001107961">
    <property type="component" value="Unassembled WGS sequence"/>
</dbReference>
<dbReference type="GO" id="GO:0044718">
    <property type="term" value="P:siderophore transmembrane transport"/>
    <property type="evidence" value="ECO:0007669"/>
    <property type="project" value="TreeGrafter"/>
</dbReference>
<evidence type="ECO:0000256" key="2">
    <source>
        <dbReference type="ARBA" id="ARBA00022448"/>
    </source>
</evidence>
<keyword evidence="14" id="KW-1185">Reference proteome</keyword>
<dbReference type="SUPFAM" id="SSF56935">
    <property type="entry name" value="Porins"/>
    <property type="match status" value="1"/>
</dbReference>